<evidence type="ECO:0000313" key="3">
    <source>
        <dbReference type="EMBL" id="QJP88896.1"/>
    </source>
</evidence>
<feature type="signal peptide" evidence="2">
    <location>
        <begin position="1"/>
        <end position="21"/>
    </location>
</feature>
<feature type="compositionally biased region" description="Basic and acidic residues" evidence="1">
    <location>
        <begin position="31"/>
        <end position="53"/>
    </location>
</feature>
<name>A0A6M4JJX8_BACSU</name>
<dbReference type="OrthoDB" id="9893268at2"/>
<keyword evidence="2" id="KW-0732">Signal</keyword>
<dbReference type="PROSITE" id="PS51257">
    <property type="entry name" value="PROKAR_LIPOPROTEIN"/>
    <property type="match status" value="1"/>
</dbReference>
<dbReference type="KEGG" id="bsu:BSU21650"/>
<dbReference type="EMBL" id="CP052842">
    <property type="protein sequence ID" value="QJP88896.1"/>
    <property type="molecule type" value="Genomic_DNA"/>
</dbReference>
<feature type="region of interest" description="Disordered" evidence="1">
    <location>
        <begin position="204"/>
        <end position="236"/>
    </location>
</feature>
<protein>
    <submittedName>
        <fullName evidence="3">Lipoprotein</fullName>
    </submittedName>
</protein>
<feature type="region of interest" description="Disordered" evidence="1">
    <location>
        <begin position="23"/>
        <end position="59"/>
    </location>
</feature>
<dbReference type="AlphaFoldDB" id="A0A6M4JJX8"/>
<proteinExistence type="predicted"/>
<feature type="chain" id="PRO_5030158858" evidence="2">
    <location>
        <begin position="22"/>
        <end position="236"/>
    </location>
</feature>
<organism evidence="3">
    <name type="scientific">Bacillus subtilis (strain 168)</name>
    <dbReference type="NCBI Taxonomy" id="224308"/>
    <lineage>
        <taxon>Bacteria</taxon>
        <taxon>Bacillati</taxon>
        <taxon>Bacillota</taxon>
        <taxon>Bacilli</taxon>
        <taxon>Bacillales</taxon>
        <taxon>Bacillaceae</taxon>
        <taxon>Bacillus</taxon>
    </lineage>
</organism>
<dbReference type="DNASU" id="939110"/>
<keyword evidence="3" id="KW-0449">Lipoprotein</keyword>
<sequence length="236" mass="27337">MNIRFSMLVCVSFIFFTGGCAESSANSNDGSKNKNESKEESSEEGVKENDNKLADTPNMDDCIEVYGKEECEQITEYYKSEEGQKELDASETDKYSAKSQTSTTHKDIYEKVSWLVKEMFGVPERTIPADYEKSLVEKRDDGLYYIQSSYEIKGTGNQADTYYEFEMLMDNKYNLIDAYFPGSTGRYSRPMVYDKLKNMEIPEVKKVSPEEEKREEKKREETMKSIYGEEHIKDNK</sequence>
<evidence type="ECO:0000256" key="1">
    <source>
        <dbReference type="SAM" id="MobiDB-lite"/>
    </source>
</evidence>
<dbReference type="RefSeq" id="WP_004398623.1">
    <property type="nucleotide sequence ID" value="NC_000964.3"/>
</dbReference>
<evidence type="ECO:0000256" key="2">
    <source>
        <dbReference type="SAM" id="SignalP"/>
    </source>
</evidence>
<reference evidence="3" key="1">
    <citation type="submission" date="2020-04" db="EMBL/GenBank/DDBJ databases">
        <title>Phage recombination drives evolution of spore-forming Bacilli.</title>
        <authorList>
            <person name="Dragos A."/>
            <person name="Kovacs A.T."/>
        </authorList>
    </citation>
    <scope>NUCLEOTIDE SEQUENCE</scope>
    <source>
        <strain evidence="3">168</strain>
    </source>
</reference>
<gene>
    <name evidence="3" type="ORF">HIR78_13060</name>
</gene>
<accession>A0A6M4JJX8</accession>